<sequence length="210" mass="23285">MFSKFAKIILVASAMVANVCASPVGLATRSSHGHDISFNHWGGISSLDGFDNFYGVENFGGYVSSQVLVKQEKELVCHRQSIEIVQQRLLVLQEMAKRIITEQVCEVETQTIAFEQFHFSLGLFRGDLLHRSGRHVGYDSGIVSHFHDFFEADGSLSTRDFGFSGHDLGKQTIVVGGSNWDDRFSPVTVYYAQNLARTAIFHDGSFSVLG</sequence>
<name>A0A8H4QUT9_9AGAR</name>
<accession>A0A8H4QUT9</accession>
<evidence type="ECO:0000313" key="3">
    <source>
        <dbReference type="Proteomes" id="UP000521872"/>
    </source>
</evidence>
<proteinExistence type="predicted"/>
<feature type="chain" id="PRO_5034739211" evidence="1">
    <location>
        <begin position="22"/>
        <end position="210"/>
    </location>
</feature>
<comment type="caution">
    <text evidence="2">The sequence shown here is derived from an EMBL/GenBank/DDBJ whole genome shotgun (WGS) entry which is preliminary data.</text>
</comment>
<keyword evidence="3" id="KW-1185">Reference proteome</keyword>
<dbReference type="AlphaFoldDB" id="A0A8H4QUT9"/>
<gene>
    <name evidence="2" type="ORF">D9613_005920</name>
</gene>
<evidence type="ECO:0000256" key="1">
    <source>
        <dbReference type="SAM" id="SignalP"/>
    </source>
</evidence>
<organism evidence="2 3">
    <name type="scientific">Agrocybe pediades</name>
    <dbReference type="NCBI Taxonomy" id="84607"/>
    <lineage>
        <taxon>Eukaryota</taxon>
        <taxon>Fungi</taxon>
        <taxon>Dikarya</taxon>
        <taxon>Basidiomycota</taxon>
        <taxon>Agaricomycotina</taxon>
        <taxon>Agaricomycetes</taxon>
        <taxon>Agaricomycetidae</taxon>
        <taxon>Agaricales</taxon>
        <taxon>Agaricineae</taxon>
        <taxon>Strophariaceae</taxon>
        <taxon>Agrocybe</taxon>
    </lineage>
</organism>
<dbReference type="EMBL" id="JAACJL010000030">
    <property type="protein sequence ID" value="KAF4617588.1"/>
    <property type="molecule type" value="Genomic_DNA"/>
</dbReference>
<evidence type="ECO:0000313" key="2">
    <source>
        <dbReference type="EMBL" id="KAF4617588.1"/>
    </source>
</evidence>
<dbReference type="Proteomes" id="UP000521872">
    <property type="component" value="Unassembled WGS sequence"/>
</dbReference>
<keyword evidence="1" id="KW-0732">Signal</keyword>
<reference evidence="2 3" key="1">
    <citation type="submission" date="2019-12" db="EMBL/GenBank/DDBJ databases">
        <authorList>
            <person name="Floudas D."/>
            <person name="Bentzer J."/>
            <person name="Ahren D."/>
            <person name="Johansson T."/>
            <person name="Persson P."/>
            <person name="Tunlid A."/>
        </authorList>
    </citation>
    <scope>NUCLEOTIDE SEQUENCE [LARGE SCALE GENOMIC DNA]</scope>
    <source>
        <strain evidence="2 3">CBS 102.39</strain>
    </source>
</reference>
<protein>
    <submittedName>
        <fullName evidence="2">Uncharacterized protein</fullName>
    </submittedName>
</protein>
<feature type="signal peptide" evidence="1">
    <location>
        <begin position="1"/>
        <end position="21"/>
    </location>
</feature>